<evidence type="ECO:0000313" key="2">
    <source>
        <dbReference type="Proteomes" id="UP001057375"/>
    </source>
</evidence>
<sequence length="363" mass="41363">MSESYKPEGLCSEIISQALAAVDDMIRDASLNEGGRAKLHAQKIPQLIQTCYSQFELEQQQHSTKSLDYAIKQETLKKQESPDSKQFVQFIKSVYSDSELDVEYFYKLGECPSLSKGISFFTYKLLSSDFYAKNTFTVRFNTLLQVLQNTLESFSKIARSEVDSIMAKYEEKGKKSKKSGATDGSQDPVITTAAEEAVSLYSDTDTLAELLGADGSEDDMFSPATPMILDSMESSNSMLREIKKTLFAKSKNGILYQTKICVRSTIIETGNKLYSIFGEKLFHPYAEPLIRAKRAKDMAVYEERRKQEEIWKKEKKFFQPSLKPEAFEPRHVREDVMTDICNAIEMVLFNKTSLNKVIEECYR</sequence>
<keyword evidence="2" id="KW-1185">Reference proteome</keyword>
<proteinExistence type="predicted"/>
<accession>A0ABQ5K660</accession>
<dbReference type="EMBL" id="BQXS01012670">
    <property type="protein sequence ID" value="GKT26669.1"/>
    <property type="molecule type" value="Genomic_DNA"/>
</dbReference>
<protein>
    <submittedName>
        <fullName evidence="1">Uncharacterized protein</fullName>
    </submittedName>
</protein>
<comment type="caution">
    <text evidence="1">The sequence shown here is derived from an EMBL/GenBank/DDBJ whole genome shotgun (WGS) entry which is preliminary data.</text>
</comment>
<name>A0ABQ5K660_9EUKA</name>
<organism evidence="1 2">
    <name type="scientific">Aduncisulcus paluster</name>
    <dbReference type="NCBI Taxonomy" id="2918883"/>
    <lineage>
        <taxon>Eukaryota</taxon>
        <taxon>Metamonada</taxon>
        <taxon>Carpediemonas-like organisms</taxon>
        <taxon>Aduncisulcus</taxon>
    </lineage>
</organism>
<feature type="non-terminal residue" evidence="1">
    <location>
        <position position="363"/>
    </location>
</feature>
<evidence type="ECO:0000313" key="1">
    <source>
        <dbReference type="EMBL" id="GKT26669.1"/>
    </source>
</evidence>
<reference evidence="1" key="1">
    <citation type="submission" date="2022-03" db="EMBL/GenBank/DDBJ databases">
        <title>Draft genome sequence of Aduncisulcus paluster, a free-living microaerophilic Fornicata.</title>
        <authorList>
            <person name="Yuyama I."/>
            <person name="Kume K."/>
            <person name="Tamura T."/>
            <person name="Inagaki Y."/>
            <person name="Hashimoto T."/>
        </authorList>
    </citation>
    <scope>NUCLEOTIDE SEQUENCE</scope>
    <source>
        <strain evidence="1">NY0171</strain>
    </source>
</reference>
<gene>
    <name evidence="1" type="ORF">ADUPG1_013435</name>
</gene>
<dbReference type="Proteomes" id="UP001057375">
    <property type="component" value="Unassembled WGS sequence"/>
</dbReference>